<reference evidence="1" key="1">
    <citation type="submission" date="2022-06" db="EMBL/GenBank/DDBJ databases">
        <title>Uncovering the hologenomic basis of an extraordinary plant invasion.</title>
        <authorList>
            <person name="Bieker V.C."/>
            <person name="Martin M.D."/>
            <person name="Gilbert T."/>
            <person name="Hodgins K."/>
            <person name="Battlay P."/>
            <person name="Petersen B."/>
            <person name="Wilson J."/>
        </authorList>
    </citation>
    <scope>NUCLEOTIDE SEQUENCE</scope>
    <source>
        <strain evidence="1">AA19_3_7</strain>
        <tissue evidence="1">Leaf</tissue>
    </source>
</reference>
<dbReference type="PANTHER" id="PTHR37383">
    <property type="entry name" value="OS01G0694200 PROTEIN"/>
    <property type="match status" value="1"/>
</dbReference>
<comment type="caution">
    <text evidence="1">The sequence shown here is derived from an EMBL/GenBank/DDBJ whole genome shotgun (WGS) entry which is preliminary data.</text>
</comment>
<accession>A0AAD5CVB9</accession>
<organism evidence="1 2">
    <name type="scientific">Ambrosia artemisiifolia</name>
    <name type="common">Common ragweed</name>
    <dbReference type="NCBI Taxonomy" id="4212"/>
    <lineage>
        <taxon>Eukaryota</taxon>
        <taxon>Viridiplantae</taxon>
        <taxon>Streptophyta</taxon>
        <taxon>Embryophyta</taxon>
        <taxon>Tracheophyta</taxon>
        <taxon>Spermatophyta</taxon>
        <taxon>Magnoliopsida</taxon>
        <taxon>eudicotyledons</taxon>
        <taxon>Gunneridae</taxon>
        <taxon>Pentapetalae</taxon>
        <taxon>asterids</taxon>
        <taxon>campanulids</taxon>
        <taxon>Asterales</taxon>
        <taxon>Asteraceae</taxon>
        <taxon>Asteroideae</taxon>
        <taxon>Heliantheae alliance</taxon>
        <taxon>Heliantheae</taxon>
        <taxon>Ambrosia</taxon>
    </lineage>
</organism>
<name>A0AAD5CVB9_AMBAR</name>
<gene>
    <name evidence="1" type="ORF">M8C21_009902</name>
</gene>
<dbReference type="Proteomes" id="UP001206925">
    <property type="component" value="Unassembled WGS sequence"/>
</dbReference>
<dbReference type="AlphaFoldDB" id="A0AAD5CVB9"/>
<keyword evidence="2" id="KW-1185">Reference proteome</keyword>
<dbReference type="EMBL" id="JAMZMK010006417">
    <property type="protein sequence ID" value="KAI7748996.1"/>
    <property type="molecule type" value="Genomic_DNA"/>
</dbReference>
<sequence>MVILTHARQLRLSPPPPPPLTTIIFDPTSLSLALMHSDSSFSLYPHFSPFSPPINIIIPPSTPTFVSPPSSAATFLHIRSNDVVRLIFLVSSPHLAGSSILLRFYMLRTDNQFVRVRVVCNQSDLMFDEGKVGVIVKGNHGVSVKLASAINVFAMYSVSDRKVRVFAVKVVGDVVKLMRTAVIDCDLPVFSIGVSNGFLMLGEEGGVRVFNLRLLVKGRVVKSEKTKGRKVSLVNGMVVGSNGSSVLYAKKVNGSLDEKIGKHYDNSGLWIPVTIDIGSYIIIAKLKPVKMRQNSQEGGVRFVSFKGKELDDCKASKVPLEMSIKAISIQFLGHNKFLILNSVGELYLLSLSNYVSGSESVHEMKKLTLSMKVQNLAVLPDDSTSPQIVWVSDGQYTIHAIIVTDTTDSTANENDTKDIEEKIQRPATQVIFTSEKIQEIIPLSANAILLLGQANNIFAYAIS</sequence>
<evidence type="ECO:0000313" key="1">
    <source>
        <dbReference type="EMBL" id="KAI7748996.1"/>
    </source>
</evidence>
<protein>
    <submittedName>
        <fullName evidence="1">Uncharacterized protein</fullName>
    </submittedName>
</protein>
<dbReference type="PANTHER" id="PTHR37383:SF1">
    <property type="entry name" value="OS01G0694200 PROTEIN"/>
    <property type="match status" value="1"/>
</dbReference>
<proteinExistence type="predicted"/>
<evidence type="ECO:0000313" key="2">
    <source>
        <dbReference type="Proteomes" id="UP001206925"/>
    </source>
</evidence>